<dbReference type="SUPFAM" id="SSF51735">
    <property type="entry name" value="NAD(P)-binding Rossmann-fold domains"/>
    <property type="match status" value="1"/>
</dbReference>
<dbReference type="PANTHER" id="PTHR44442">
    <property type="entry name" value="3-KETO-STEROID REDUCTASE"/>
    <property type="match status" value="1"/>
</dbReference>
<dbReference type="EMBL" id="FN668649">
    <property type="protein sequence ID" value="CBK22255.2"/>
    <property type="molecule type" value="Genomic_DNA"/>
</dbReference>
<dbReference type="GO" id="GO:0005789">
    <property type="term" value="C:endoplasmic reticulum membrane"/>
    <property type="evidence" value="ECO:0007669"/>
    <property type="project" value="TreeGrafter"/>
</dbReference>
<dbReference type="InterPro" id="IPR002347">
    <property type="entry name" value="SDR_fam"/>
</dbReference>
<sequence length="321" mass="36794">MRREFKHVRNFISNIINIILLWILQYVWTLPGFVVILSYLYSNNTFRATADSVIKWFNKKLEHYVYVNGNERRTALVMGADNAVGFNLVRKLVRKHYHVVIGVKSTNVGIKMKRKILRTFPYGRITVLSVDMDNPINVFHFAKRIRHILKRLDVLYLNNSVVNIESMDWNVMYETLRAGSIGYFFTTGKARPGGKYMITPANLGVGDNGFGIEFCQQILSPFILIEELKLLLTNANLPGRVVWSGSSTCSREAFSWNDPQHLNGHNSFYSHKWFVHLLQPAINEHLQCLGVQSFEACPGLIITGTSPKFFRNMSGLIYLLG</sequence>
<dbReference type="GeneID" id="24919489"/>
<dbReference type="Gene3D" id="3.40.50.720">
    <property type="entry name" value="NAD(P)-binding Rossmann-like Domain"/>
    <property type="match status" value="1"/>
</dbReference>
<accession>D8M2G6</accession>
<evidence type="ECO:0000313" key="3">
    <source>
        <dbReference type="Proteomes" id="UP000008312"/>
    </source>
</evidence>
<dbReference type="Proteomes" id="UP000008312">
    <property type="component" value="Unassembled WGS sequence"/>
</dbReference>
<evidence type="ECO:0000313" key="2">
    <source>
        <dbReference type="EMBL" id="CBK22255.2"/>
    </source>
</evidence>
<dbReference type="Pfam" id="PF00106">
    <property type="entry name" value="adh_short"/>
    <property type="match status" value="1"/>
</dbReference>
<keyword evidence="3" id="KW-1185">Reference proteome</keyword>
<proteinExistence type="predicted"/>
<dbReference type="InterPro" id="IPR036291">
    <property type="entry name" value="NAD(P)-bd_dom_sf"/>
</dbReference>
<keyword evidence="1" id="KW-0812">Transmembrane</keyword>
<dbReference type="AlphaFoldDB" id="D8M2G6"/>
<dbReference type="GO" id="GO:0000253">
    <property type="term" value="F:3-beta-hydroxysteroid 3-dehydrogenase (NADP+) activity"/>
    <property type="evidence" value="ECO:0007669"/>
    <property type="project" value="TreeGrafter"/>
</dbReference>
<dbReference type="InParanoid" id="D8M2G6"/>
<dbReference type="PANTHER" id="PTHR44442:SF1">
    <property type="entry name" value="3-KETO-STEROID REDUCTASE_17-BETA-HYDROXYSTEROID DEHYDROGENASE 7"/>
    <property type="match status" value="1"/>
</dbReference>
<gene>
    <name evidence="2" type="ORF">GSBLH_T00002311001</name>
</gene>
<dbReference type="GO" id="GO:0016125">
    <property type="term" value="P:sterol metabolic process"/>
    <property type="evidence" value="ECO:0007669"/>
    <property type="project" value="TreeGrafter"/>
</dbReference>
<feature type="transmembrane region" description="Helical" evidence="1">
    <location>
        <begin position="12"/>
        <end position="41"/>
    </location>
</feature>
<dbReference type="RefSeq" id="XP_012896303.1">
    <property type="nucleotide sequence ID" value="XM_013040849.1"/>
</dbReference>
<protein>
    <submittedName>
        <fullName evidence="2">Short-chain dehydrogenase/reductase</fullName>
    </submittedName>
</protein>
<evidence type="ECO:0000256" key="1">
    <source>
        <dbReference type="SAM" id="Phobius"/>
    </source>
</evidence>
<dbReference type="InterPro" id="IPR052834">
    <property type="entry name" value="3KSR/17beta-HSD"/>
</dbReference>
<keyword evidence="1" id="KW-1133">Transmembrane helix</keyword>
<keyword evidence="1" id="KW-0472">Membrane</keyword>
<organism evidence="2">
    <name type="scientific">Blastocystis hominis</name>
    <dbReference type="NCBI Taxonomy" id="12968"/>
    <lineage>
        <taxon>Eukaryota</taxon>
        <taxon>Sar</taxon>
        <taxon>Stramenopiles</taxon>
        <taxon>Bigyra</taxon>
        <taxon>Opalozoa</taxon>
        <taxon>Opalinata</taxon>
        <taxon>Blastocystidae</taxon>
        <taxon>Blastocystis</taxon>
    </lineage>
</organism>
<name>D8M2G6_BLAHO</name>
<reference evidence="2" key="1">
    <citation type="submission" date="2010-02" db="EMBL/GenBank/DDBJ databases">
        <title>Sequencing and annotation of the Blastocystis hominis genome.</title>
        <authorList>
            <person name="Wincker P."/>
        </authorList>
    </citation>
    <scope>NUCLEOTIDE SEQUENCE</scope>
    <source>
        <strain evidence="2">Singapore isolate B</strain>
    </source>
</reference>
<dbReference type="OrthoDB" id="9989144at2759"/>